<accession>A0A5D2D5H2</accession>
<dbReference type="PANTHER" id="PTHR33429">
    <property type="entry name" value="OS02G0708000 PROTEIN-RELATED"/>
    <property type="match status" value="1"/>
</dbReference>
<evidence type="ECO:0008006" key="4">
    <source>
        <dbReference type="Google" id="ProtNLM"/>
    </source>
</evidence>
<dbReference type="AlphaFoldDB" id="A0A5D2D5H2"/>
<protein>
    <recommendedName>
        <fullName evidence="4">Transmembrane protein</fullName>
    </recommendedName>
</protein>
<keyword evidence="1" id="KW-0812">Transmembrane</keyword>
<evidence type="ECO:0000313" key="2">
    <source>
        <dbReference type="EMBL" id="TYG76654.1"/>
    </source>
</evidence>
<dbReference type="EMBL" id="CM017703">
    <property type="protein sequence ID" value="TYG76654.1"/>
    <property type="molecule type" value="Genomic_DNA"/>
</dbReference>
<dbReference type="Proteomes" id="UP000323506">
    <property type="component" value="Chromosome D03"/>
</dbReference>
<keyword evidence="1" id="KW-1133">Transmembrane helix</keyword>
<feature type="transmembrane region" description="Helical" evidence="1">
    <location>
        <begin position="59"/>
        <end position="81"/>
    </location>
</feature>
<name>A0A5D2D5H2_GOSDA</name>
<dbReference type="PANTHER" id="PTHR33429:SF23">
    <property type="entry name" value="OS02G0709350 PROTEIN"/>
    <property type="match status" value="1"/>
</dbReference>
<reference evidence="2 3" key="1">
    <citation type="submission" date="2019-06" db="EMBL/GenBank/DDBJ databases">
        <title>WGS assembly of Gossypium darwinii.</title>
        <authorList>
            <person name="Chen Z.J."/>
            <person name="Sreedasyam A."/>
            <person name="Ando A."/>
            <person name="Song Q."/>
            <person name="De L."/>
            <person name="Hulse-Kemp A."/>
            <person name="Ding M."/>
            <person name="Ye W."/>
            <person name="Kirkbride R."/>
            <person name="Jenkins J."/>
            <person name="Plott C."/>
            <person name="Lovell J."/>
            <person name="Lin Y.-M."/>
            <person name="Vaughn R."/>
            <person name="Liu B."/>
            <person name="Li W."/>
            <person name="Simpson S."/>
            <person name="Scheffler B."/>
            <person name="Saski C."/>
            <person name="Grover C."/>
            <person name="Hu G."/>
            <person name="Conover J."/>
            <person name="Carlson J."/>
            <person name="Shu S."/>
            <person name="Boston L."/>
            <person name="Williams M."/>
            <person name="Peterson D."/>
            <person name="Mcgee K."/>
            <person name="Jones D."/>
            <person name="Wendel J."/>
            <person name="Stelly D."/>
            <person name="Grimwood J."/>
            <person name="Schmutz J."/>
        </authorList>
    </citation>
    <scope>NUCLEOTIDE SEQUENCE [LARGE SCALE GENOMIC DNA]</scope>
    <source>
        <strain evidence="2">1808015.09</strain>
    </source>
</reference>
<keyword evidence="3" id="KW-1185">Reference proteome</keyword>
<evidence type="ECO:0000313" key="3">
    <source>
        <dbReference type="Proteomes" id="UP000323506"/>
    </source>
</evidence>
<proteinExistence type="predicted"/>
<organism evidence="2 3">
    <name type="scientific">Gossypium darwinii</name>
    <name type="common">Darwin's cotton</name>
    <name type="synonym">Gossypium barbadense var. darwinii</name>
    <dbReference type="NCBI Taxonomy" id="34276"/>
    <lineage>
        <taxon>Eukaryota</taxon>
        <taxon>Viridiplantae</taxon>
        <taxon>Streptophyta</taxon>
        <taxon>Embryophyta</taxon>
        <taxon>Tracheophyta</taxon>
        <taxon>Spermatophyta</taxon>
        <taxon>Magnoliopsida</taxon>
        <taxon>eudicotyledons</taxon>
        <taxon>Gunneridae</taxon>
        <taxon>Pentapetalae</taxon>
        <taxon>rosids</taxon>
        <taxon>malvids</taxon>
        <taxon>Malvales</taxon>
        <taxon>Malvaceae</taxon>
        <taxon>Malvoideae</taxon>
        <taxon>Gossypium</taxon>
    </lineage>
</organism>
<keyword evidence="1" id="KW-0472">Membrane</keyword>
<evidence type="ECO:0000256" key="1">
    <source>
        <dbReference type="SAM" id="Phobius"/>
    </source>
</evidence>
<gene>
    <name evidence="2" type="ORF">ES288_D03G130600v1</name>
</gene>
<sequence length="146" mass="15199">MEYCVFIASFFLLNLPINTIAMASSISSLPLQGDTASSQAAAVGSSTTSSPSSGSLGPFFAIISVLTFLAVVSCVVGRICVRRRTKGAAVVAITPLDTIKHGGWLGWLKLWCGGCMAGEVVEAGAKVMSFGEDQNNNETHPHPPPV</sequence>